<dbReference type="EC" id="1.8.1.9" evidence="4"/>
<dbReference type="PRINTS" id="PR00469">
    <property type="entry name" value="PNDRDTASEII"/>
</dbReference>
<protein>
    <submittedName>
        <fullName evidence="4">Thioredoxin reductase</fullName>
        <ecNumber evidence="4">1.8.1.9</ecNumber>
    </submittedName>
</protein>
<dbReference type="Pfam" id="PF07992">
    <property type="entry name" value="Pyr_redox_2"/>
    <property type="match status" value="1"/>
</dbReference>
<keyword evidence="2 4" id="KW-0560">Oxidoreductase</keyword>
<name>A0A2X3MJH2_9BACT</name>
<evidence type="ECO:0000313" key="5">
    <source>
        <dbReference type="Proteomes" id="UP000249818"/>
    </source>
</evidence>
<dbReference type="PRINTS" id="PR00368">
    <property type="entry name" value="FADPNR"/>
</dbReference>
<dbReference type="SUPFAM" id="SSF51905">
    <property type="entry name" value="FAD/NAD(P)-binding domain"/>
    <property type="match status" value="1"/>
</dbReference>
<dbReference type="AlphaFoldDB" id="A0A2X3MJH2"/>
<keyword evidence="1" id="KW-0285">Flavoprotein</keyword>
<accession>A0A2X3MJH2</accession>
<dbReference type="InterPro" id="IPR036188">
    <property type="entry name" value="FAD/NAD-bd_sf"/>
</dbReference>
<organism evidence="4 5">
    <name type="scientific">Candidatus Bipolaricaulis anaerobius</name>
    <dbReference type="NCBI Taxonomy" id="2026885"/>
    <lineage>
        <taxon>Bacteria</taxon>
        <taxon>Candidatus Bipolaricaulota</taxon>
        <taxon>Candidatus Bipolaricaulia</taxon>
        <taxon>Candidatus Bipolaricaulales</taxon>
        <taxon>Candidatus Bipolaricaulaceae</taxon>
        <taxon>Candidatus Bipolaricaulis</taxon>
    </lineage>
</organism>
<dbReference type="InterPro" id="IPR050097">
    <property type="entry name" value="Ferredoxin-NADP_redctase_2"/>
</dbReference>
<evidence type="ECO:0000259" key="3">
    <source>
        <dbReference type="Pfam" id="PF07992"/>
    </source>
</evidence>
<dbReference type="Gene3D" id="3.50.50.60">
    <property type="entry name" value="FAD/NAD(P)-binding domain"/>
    <property type="match status" value="2"/>
</dbReference>
<dbReference type="Proteomes" id="UP000249818">
    <property type="component" value="Chromosome BARAN1"/>
</dbReference>
<gene>
    <name evidence="4" type="primary">trxB</name>
    <name evidence="4" type="ORF">BARAN1_0109</name>
</gene>
<dbReference type="RefSeq" id="WP_122030402.1">
    <property type="nucleotide sequence ID" value="NZ_LS483254.1"/>
</dbReference>
<proteinExistence type="predicted"/>
<dbReference type="EMBL" id="LS483254">
    <property type="protein sequence ID" value="SQD92134.1"/>
    <property type="molecule type" value="Genomic_DNA"/>
</dbReference>
<evidence type="ECO:0000313" key="4">
    <source>
        <dbReference type="EMBL" id="SQD92134.1"/>
    </source>
</evidence>
<dbReference type="InterPro" id="IPR023753">
    <property type="entry name" value="FAD/NAD-binding_dom"/>
</dbReference>
<feature type="domain" description="FAD/NAD(P)-binding" evidence="3">
    <location>
        <begin position="6"/>
        <end position="299"/>
    </location>
</feature>
<dbReference type="PANTHER" id="PTHR48105">
    <property type="entry name" value="THIOREDOXIN REDUCTASE 1-RELATED-RELATED"/>
    <property type="match status" value="1"/>
</dbReference>
<keyword evidence="5" id="KW-1185">Reference proteome</keyword>
<dbReference type="OrthoDB" id="9806179at2"/>
<sequence>MDKQWDVVIVGGGPAGLSAAIYAPRAGLATLLVEGAVPGGQLLEAPAIENYPGFTEPIPGIELAERMRGQAERLGAQFQAATARGLSGRGGGWVLATSDGELRARAVIAATGAHPKELPAPGATERVGRGVSYCAICDGFFFRGKDVLVVGAGDGGLTEALVLSHLCSKVYLAVRHPQTDPHAIRAKAALREQVLAQPNVEVLWNVAVDEVRGEGKVESVVLRNLATGEKRELPVDGVFVKIGWKPNTDWLRGVVELSQAGYVTTDSLMATSRPGLFAAGDVRDPAGRRAQAVIAAAEGALAALSAEWYTRML</sequence>
<dbReference type="GO" id="GO:0004791">
    <property type="term" value="F:thioredoxin-disulfide reductase (NADPH) activity"/>
    <property type="evidence" value="ECO:0007669"/>
    <property type="project" value="UniProtKB-EC"/>
</dbReference>
<evidence type="ECO:0000256" key="1">
    <source>
        <dbReference type="ARBA" id="ARBA00022630"/>
    </source>
</evidence>
<reference evidence="5" key="1">
    <citation type="submission" date="2018-05" db="EMBL/GenBank/DDBJ databases">
        <authorList>
            <person name="Hao L."/>
        </authorList>
    </citation>
    <scope>NUCLEOTIDE SEQUENCE [LARGE SCALE GENOMIC DNA]</scope>
</reference>
<dbReference type="KEGG" id="bana:BARAN1_0109"/>
<evidence type="ECO:0000256" key="2">
    <source>
        <dbReference type="ARBA" id="ARBA00023002"/>
    </source>
</evidence>